<accession>A0A061QQZ7</accession>
<gene>
    <name evidence="2" type="ORF">TSPGSL018_27774</name>
</gene>
<sequence>LVLGGGVGGDAGLCLPARSSARRRRKERGKGGAVGRCPGGGEEKRKEGRQAKSGNRPKYGGDSGGADGSDGGTRQSGGMCVIGFG</sequence>
<evidence type="ECO:0000313" key="2">
    <source>
        <dbReference type="EMBL" id="JAC60869.1"/>
    </source>
</evidence>
<organism evidence="2">
    <name type="scientific">Tetraselmis sp. GSL018</name>
    <dbReference type="NCBI Taxonomy" id="582737"/>
    <lineage>
        <taxon>Eukaryota</taxon>
        <taxon>Viridiplantae</taxon>
        <taxon>Chlorophyta</taxon>
        <taxon>core chlorophytes</taxon>
        <taxon>Chlorodendrophyceae</taxon>
        <taxon>Chlorodendrales</taxon>
        <taxon>Chlorodendraceae</taxon>
        <taxon>Tetraselmis</taxon>
    </lineage>
</organism>
<name>A0A061QQZ7_9CHLO</name>
<protein>
    <submittedName>
        <fullName evidence="2">Uncharacterized protein</fullName>
    </submittedName>
</protein>
<feature type="compositionally biased region" description="Gly residues" evidence="1">
    <location>
        <begin position="61"/>
        <end position="75"/>
    </location>
</feature>
<proteinExistence type="predicted"/>
<feature type="region of interest" description="Disordered" evidence="1">
    <location>
        <begin position="1"/>
        <end position="85"/>
    </location>
</feature>
<feature type="non-terminal residue" evidence="2">
    <location>
        <position position="1"/>
    </location>
</feature>
<feature type="non-terminal residue" evidence="2">
    <location>
        <position position="85"/>
    </location>
</feature>
<feature type="compositionally biased region" description="Gly residues" evidence="1">
    <location>
        <begin position="1"/>
        <end position="11"/>
    </location>
</feature>
<dbReference type="EMBL" id="GBEZ01026332">
    <property type="protein sequence ID" value="JAC60869.1"/>
    <property type="molecule type" value="Transcribed_RNA"/>
</dbReference>
<reference evidence="2" key="1">
    <citation type="submission" date="2014-05" db="EMBL/GenBank/DDBJ databases">
        <title>The transcriptome of the halophilic microalga Tetraselmis sp. GSL018 isolated from the Great Salt Lake, Utah.</title>
        <authorList>
            <person name="Jinkerson R.E."/>
            <person name="D'Adamo S."/>
            <person name="Posewitz M.C."/>
        </authorList>
    </citation>
    <scope>NUCLEOTIDE SEQUENCE</scope>
    <source>
        <strain evidence="2">GSL018</strain>
    </source>
</reference>
<dbReference type="AlphaFoldDB" id="A0A061QQZ7"/>
<feature type="compositionally biased region" description="Basic and acidic residues" evidence="1">
    <location>
        <begin position="41"/>
        <end position="50"/>
    </location>
</feature>
<evidence type="ECO:0000256" key="1">
    <source>
        <dbReference type="SAM" id="MobiDB-lite"/>
    </source>
</evidence>
<feature type="compositionally biased region" description="Gly residues" evidence="1">
    <location>
        <begin position="31"/>
        <end position="40"/>
    </location>
</feature>